<dbReference type="SFLD" id="SFLDS00029">
    <property type="entry name" value="Radical_SAM"/>
    <property type="match status" value="1"/>
</dbReference>
<protein>
    <submittedName>
        <fullName evidence="1">Uncharacterized protein</fullName>
    </submittedName>
</protein>
<name>A0A0F9J7Y1_9ZZZZ</name>
<dbReference type="GO" id="GO:0051536">
    <property type="term" value="F:iron-sulfur cluster binding"/>
    <property type="evidence" value="ECO:0007669"/>
    <property type="project" value="InterPro"/>
</dbReference>
<evidence type="ECO:0000313" key="1">
    <source>
        <dbReference type="EMBL" id="KKM01961.1"/>
    </source>
</evidence>
<proteinExistence type="predicted"/>
<sequence length="217" mass="24900">MINCKNIFGSGILMEEQDLIGKLYVTCTACMSIYSEFLSWANCNTDRLTRSPDKADSIVVLSCQVTDLAILNDIQHIERLMHNYPGKNYYVGGCLARRFDIDIPAQRLSNIKSDYHLIKDKTLVNYEAPFWIKDFSEGKGDGNLFRDMYPLRIGAGCKGKCKYCTIRVTRGDPYELPAHRLRDEFLQNHDVVLISDNPSQDQIEQWGWQQALSQVYV</sequence>
<reference evidence="1" key="1">
    <citation type="journal article" date="2015" name="Nature">
        <title>Complex archaea that bridge the gap between prokaryotes and eukaryotes.</title>
        <authorList>
            <person name="Spang A."/>
            <person name="Saw J.H."/>
            <person name="Jorgensen S.L."/>
            <person name="Zaremba-Niedzwiedzka K."/>
            <person name="Martijn J."/>
            <person name="Lind A.E."/>
            <person name="van Eijk R."/>
            <person name="Schleper C."/>
            <person name="Guy L."/>
            <person name="Ettema T.J."/>
        </authorList>
    </citation>
    <scope>NUCLEOTIDE SEQUENCE</scope>
</reference>
<organism evidence="1">
    <name type="scientific">marine sediment metagenome</name>
    <dbReference type="NCBI Taxonomy" id="412755"/>
    <lineage>
        <taxon>unclassified sequences</taxon>
        <taxon>metagenomes</taxon>
        <taxon>ecological metagenomes</taxon>
    </lineage>
</organism>
<accession>A0A0F9J7Y1</accession>
<dbReference type="Gene3D" id="3.40.50.12160">
    <property type="entry name" value="Methylthiotransferase, N-terminal domain"/>
    <property type="match status" value="1"/>
</dbReference>
<dbReference type="EMBL" id="LAZR01017056">
    <property type="protein sequence ID" value="KKM01961.1"/>
    <property type="molecule type" value="Genomic_DNA"/>
</dbReference>
<dbReference type="GO" id="GO:0003824">
    <property type="term" value="F:catalytic activity"/>
    <property type="evidence" value="ECO:0007669"/>
    <property type="project" value="InterPro"/>
</dbReference>
<dbReference type="InterPro" id="IPR038135">
    <property type="entry name" value="Methylthiotransferase_N_sf"/>
</dbReference>
<comment type="caution">
    <text evidence="1">The sequence shown here is derived from an EMBL/GenBank/DDBJ whole genome shotgun (WGS) entry which is preliminary data.</text>
</comment>
<dbReference type="InterPro" id="IPR007197">
    <property type="entry name" value="rSAM"/>
</dbReference>
<gene>
    <name evidence="1" type="ORF">LCGC14_1789140</name>
</gene>
<dbReference type="AlphaFoldDB" id="A0A0F9J7Y1"/>